<sequence>MYSWGDDTSDWAKPDAYAYSPAAKKERAADAARADAHGPRTYGSRHAPNEQLATPRKRVTSHSKTPLIVAVDVTGSMQRWPAEIFDRLPLLYQTLSQYRDELEICFAAIGDARSDRWPLQVTHFARGFDLETQLAALYGEGGGGDIPEGYGLFAYWVNTYVQVPNAERPFLIVFGDAPMHLEVFEKEIEHVLGEGPAQSVDALAAWREVCRTWNAWFLRRPGGKRGDEIDQQWGKAIGAQQIVHMDDEQRAVDYAMGLIARSWGHFDDFKINMTARQDGIKVSELEQRVSALESAIEEAREPRALLCPHCNAPLPDSKSSRLTCSFCTTTIRVPLR</sequence>
<dbReference type="OrthoDB" id="4366615at2"/>
<dbReference type="RefSeq" id="WP_050434762.1">
    <property type="nucleotide sequence ID" value="NZ_CP012159.1"/>
</dbReference>
<keyword evidence="3" id="KW-1185">Reference proteome</keyword>
<dbReference type="AlphaFoldDB" id="A0A0K1ERM2"/>
<dbReference type="STRING" id="52.CMC5_074990"/>
<evidence type="ECO:0000313" key="3">
    <source>
        <dbReference type="Proteomes" id="UP000067626"/>
    </source>
</evidence>
<accession>A0A0K1ERM2</accession>
<proteinExistence type="predicted"/>
<dbReference type="KEGG" id="ccro:CMC5_074990"/>
<protein>
    <recommendedName>
        <fullName evidence="4">VWFA domain-containing protein</fullName>
    </recommendedName>
</protein>
<evidence type="ECO:0000256" key="1">
    <source>
        <dbReference type="SAM" id="MobiDB-lite"/>
    </source>
</evidence>
<feature type="region of interest" description="Disordered" evidence="1">
    <location>
        <begin position="28"/>
        <end position="61"/>
    </location>
</feature>
<name>A0A0K1ERM2_CHOCO</name>
<evidence type="ECO:0000313" key="2">
    <source>
        <dbReference type="EMBL" id="AKT43268.1"/>
    </source>
</evidence>
<organism evidence="2 3">
    <name type="scientific">Chondromyces crocatus</name>
    <dbReference type="NCBI Taxonomy" id="52"/>
    <lineage>
        <taxon>Bacteria</taxon>
        <taxon>Pseudomonadati</taxon>
        <taxon>Myxococcota</taxon>
        <taxon>Polyangia</taxon>
        <taxon>Polyangiales</taxon>
        <taxon>Polyangiaceae</taxon>
        <taxon>Chondromyces</taxon>
    </lineage>
</organism>
<dbReference type="EMBL" id="CP012159">
    <property type="protein sequence ID" value="AKT43268.1"/>
    <property type="molecule type" value="Genomic_DNA"/>
</dbReference>
<evidence type="ECO:0008006" key="4">
    <source>
        <dbReference type="Google" id="ProtNLM"/>
    </source>
</evidence>
<gene>
    <name evidence="2" type="ORF">CMC5_074990</name>
</gene>
<reference evidence="2 3" key="1">
    <citation type="submission" date="2015-07" db="EMBL/GenBank/DDBJ databases">
        <title>Genome analysis of myxobacterium Chondromyces crocatus Cm c5 reveals a high potential for natural compound synthesis and the genetic basis for the loss of fruiting body formation.</title>
        <authorList>
            <person name="Zaburannyi N."/>
            <person name="Bunk B."/>
            <person name="Maier J."/>
            <person name="Overmann J."/>
            <person name="Mueller R."/>
        </authorList>
    </citation>
    <scope>NUCLEOTIDE SEQUENCE [LARGE SCALE GENOMIC DNA]</scope>
    <source>
        <strain evidence="2 3">Cm c5</strain>
    </source>
</reference>
<feature type="compositionally biased region" description="Basic and acidic residues" evidence="1">
    <location>
        <begin position="28"/>
        <end position="38"/>
    </location>
</feature>
<dbReference type="Proteomes" id="UP000067626">
    <property type="component" value="Chromosome"/>
</dbReference>